<dbReference type="SMART" id="SM00028">
    <property type="entry name" value="TPR"/>
    <property type="match status" value="6"/>
</dbReference>
<dbReference type="Pfam" id="PF13374">
    <property type="entry name" value="TPR_10"/>
    <property type="match status" value="1"/>
</dbReference>
<dbReference type="PANTHER" id="PTHR45641:SF19">
    <property type="entry name" value="NEPHROCYSTIN-3"/>
    <property type="match status" value="1"/>
</dbReference>
<evidence type="ECO:0000256" key="3">
    <source>
        <dbReference type="PROSITE-ProRule" id="PRU00339"/>
    </source>
</evidence>
<evidence type="ECO:0000313" key="4">
    <source>
        <dbReference type="EMBL" id="RKQ15493.1"/>
    </source>
</evidence>
<dbReference type="PANTHER" id="PTHR45641">
    <property type="entry name" value="TETRATRICOPEPTIDE REPEAT PROTEIN (AFU_ORTHOLOGUE AFUA_6G03870)"/>
    <property type="match status" value="1"/>
</dbReference>
<evidence type="ECO:0000256" key="1">
    <source>
        <dbReference type="ARBA" id="ARBA00022737"/>
    </source>
</evidence>
<comment type="caution">
    <text evidence="4">The sequence shown here is derived from an EMBL/GenBank/DDBJ whole genome shotgun (WGS) entry which is preliminary data.</text>
</comment>
<evidence type="ECO:0000256" key="2">
    <source>
        <dbReference type="ARBA" id="ARBA00022803"/>
    </source>
</evidence>
<dbReference type="EMBL" id="RBZN01000029">
    <property type="protein sequence ID" value="RKQ15493.1"/>
    <property type="molecule type" value="Genomic_DNA"/>
</dbReference>
<dbReference type="InterPro" id="IPR019734">
    <property type="entry name" value="TPR_rpt"/>
</dbReference>
<keyword evidence="1" id="KW-0677">Repeat</keyword>
<dbReference type="AlphaFoldDB" id="A0A494YZ21"/>
<sequence length="798" mass="94669">MSSLKAMLDKKKKARFVGREYEVSEFMQELSMHDFEDHRIFSYYGIGGVGKTEFSKELQRRINPLSKYRFTSINFEIKKHRTMEEALIFMRQELGKKYKMPFTLFDIAYVIYLKNIDPKTVINEKSIPFIEESSIIMEIISATSGVTMISIPKIIELVYRRMDKLLNASRREMIEDFKNMDNIELFELLPYIFAEDIRAYIEKHHSHFIFFLDAYEALWEEKREHYDVDHWIRILVEAMPYSVWVITGREPLDWIQYEDEWKDRIIPIPLDNLSDTETFHLCSSLGVGDSEIQHVIYENSGGHPFSITLAIDLYKQIKDSGRKPEVSDFIDQKTPQKLVKRLLLYITNSEKQLLEYLALANTWNISLFHAVVSNFRIFMNEENHQNITQFSFIREIGENQWEMHQLMRKCLKHTQSEEKLSKGHNFLHMYYKNQLHKDLIYSDPNYASSILHEAFYHGYQLVGMKEFNKKEFIDWFSKLDEKFLNSGKNYLTLPMLETLIDDLEKSNDEIKLEYLSILIYDLAYIHMWELLNYDEAERLFKEALQLRLNYYGENHLYTAKSYYGLATLYHRQGKKDRSEELYIKSLDIRERLCGEGDNIAVALSANGLAKLYQDNGDYEKAEELYKRSLEIRLSQVNMNYEKIVLAKNNLISCYQEMGKYELATELIDEVLTIIKEHLSSQKLEWHKAQTYLAILTAKDKHFEKAISILDEVEEYYKNYYGETHIRVGDILHNKALIYALRNETILAIDFMEKAIEIKSRINGLNKAFDKRIGFKKSTIMLEYIKLKKLAYEDCKFDF</sequence>
<proteinExistence type="predicted"/>
<feature type="repeat" description="TPR" evidence="3">
    <location>
        <begin position="559"/>
        <end position="592"/>
    </location>
</feature>
<dbReference type="InterPro" id="IPR011990">
    <property type="entry name" value="TPR-like_helical_dom_sf"/>
</dbReference>
<keyword evidence="5" id="KW-1185">Reference proteome</keyword>
<evidence type="ECO:0000313" key="5">
    <source>
        <dbReference type="Proteomes" id="UP000272238"/>
    </source>
</evidence>
<dbReference type="SUPFAM" id="SSF48452">
    <property type="entry name" value="TPR-like"/>
    <property type="match status" value="2"/>
</dbReference>
<dbReference type="Gene3D" id="1.25.40.10">
    <property type="entry name" value="Tetratricopeptide repeat domain"/>
    <property type="match status" value="2"/>
</dbReference>
<dbReference type="PROSITE" id="PS50005">
    <property type="entry name" value="TPR"/>
    <property type="match status" value="2"/>
</dbReference>
<dbReference type="SUPFAM" id="SSF52540">
    <property type="entry name" value="P-loop containing nucleoside triphosphate hydrolases"/>
    <property type="match status" value="1"/>
</dbReference>
<name>A0A494YZ21_9BACL</name>
<dbReference type="Proteomes" id="UP000272238">
    <property type="component" value="Unassembled WGS sequence"/>
</dbReference>
<feature type="repeat" description="TPR" evidence="3">
    <location>
        <begin position="602"/>
        <end position="635"/>
    </location>
</feature>
<dbReference type="OrthoDB" id="3894261at2"/>
<accession>A0A494YZ21</accession>
<dbReference type="RefSeq" id="WP_121214978.1">
    <property type="nucleotide sequence ID" value="NZ_RBZN01000029.1"/>
</dbReference>
<gene>
    <name evidence="4" type="ORF">D8M03_11755</name>
</gene>
<dbReference type="InterPro" id="IPR027417">
    <property type="entry name" value="P-loop_NTPase"/>
</dbReference>
<keyword evidence="2 3" id="KW-0802">TPR repeat</keyword>
<reference evidence="4 5" key="1">
    <citation type="journal article" date="2016" name="Antonie Van Leeuwenhoek">
        <title>Lysinibacillus endophyticus sp. nov., an indole-3-acetic acid producing endophytic bacterium isolated from corn root (Zea mays cv. Xinken-5).</title>
        <authorList>
            <person name="Yu J."/>
            <person name="Guan X."/>
            <person name="Liu C."/>
            <person name="Xiang W."/>
            <person name="Yu Z."/>
            <person name="Liu X."/>
            <person name="Wang G."/>
        </authorList>
    </citation>
    <scope>NUCLEOTIDE SEQUENCE [LARGE SCALE GENOMIC DNA]</scope>
    <source>
        <strain evidence="4 5">DSM 100506</strain>
    </source>
</reference>
<dbReference type="Gene3D" id="3.40.50.300">
    <property type="entry name" value="P-loop containing nucleotide triphosphate hydrolases"/>
    <property type="match status" value="1"/>
</dbReference>
<protein>
    <submittedName>
        <fullName evidence="4">Uncharacterized protein</fullName>
    </submittedName>
</protein>
<dbReference type="Pfam" id="PF13424">
    <property type="entry name" value="TPR_12"/>
    <property type="match status" value="2"/>
</dbReference>
<dbReference type="PRINTS" id="PR00381">
    <property type="entry name" value="KINESINLIGHT"/>
</dbReference>
<organism evidence="4 5">
    <name type="scientific">Ureibacillus endophyticus</name>
    <dbReference type="NCBI Taxonomy" id="1978490"/>
    <lineage>
        <taxon>Bacteria</taxon>
        <taxon>Bacillati</taxon>
        <taxon>Bacillota</taxon>
        <taxon>Bacilli</taxon>
        <taxon>Bacillales</taxon>
        <taxon>Caryophanaceae</taxon>
        <taxon>Ureibacillus</taxon>
    </lineage>
</organism>